<name>A0A8H6ATA7_9HELO</name>
<evidence type="ECO:0000313" key="3">
    <source>
        <dbReference type="Proteomes" id="UP000531561"/>
    </source>
</evidence>
<keyword evidence="3" id="KW-1185">Reference proteome</keyword>
<dbReference type="AlphaFoldDB" id="A0A8H6ATA7"/>
<evidence type="ECO:0000256" key="1">
    <source>
        <dbReference type="SAM" id="MobiDB-lite"/>
    </source>
</evidence>
<comment type="caution">
    <text evidence="2">The sequence shown here is derived from an EMBL/GenBank/DDBJ whole genome shotgun (WGS) entry which is preliminary data.</text>
</comment>
<dbReference type="OrthoDB" id="3538694at2759"/>
<gene>
    <name evidence="2" type="ORF">Bfra_008317</name>
</gene>
<dbReference type="EMBL" id="JABFCT010000009">
    <property type="protein sequence ID" value="KAF5873040.1"/>
    <property type="molecule type" value="Genomic_DNA"/>
</dbReference>
<proteinExistence type="predicted"/>
<dbReference type="GeneID" id="59262372"/>
<reference evidence="2 3" key="1">
    <citation type="journal article" date="2020" name="Phytopathology">
        <title>A high-quality genome resource of Botrytis fragariae, a new and rapidly spreading fungal pathogen causing strawberry gray mold in the U.S.A.</title>
        <authorList>
            <person name="Wu Y."/>
            <person name="Saski C.A."/>
            <person name="Schnabel G."/>
            <person name="Xiao S."/>
            <person name="Hu M."/>
        </authorList>
    </citation>
    <scope>NUCLEOTIDE SEQUENCE [LARGE SCALE GENOMIC DNA]</scope>
    <source>
        <strain evidence="2 3">BVB16</strain>
    </source>
</reference>
<accession>A0A8H6ATA7</accession>
<protein>
    <submittedName>
        <fullName evidence="2">Uncharacterized protein</fullName>
    </submittedName>
</protein>
<dbReference type="RefSeq" id="XP_037191986.1">
    <property type="nucleotide sequence ID" value="XM_037338680.1"/>
</dbReference>
<organism evidence="2 3">
    <name type="scientific">Botrytis fragariae</name>
    <dbReference type="NCBI Taxonomy" id="1964551"/>
    <lineage>
        <taxon>Eukaryota</taxon>
        <taxon>Fungi</taxon>
        <taxon>Dikarya</taxon>
        <taxon>Ascomycota</taxon>
        <taxon>Pezizomycotina</taxon>
        <taxon>Leotiomycetes</taxon>
        <taxon>Helotiales</taxon>
        <taxon>Sclerotiniaceae</taxon>
        <taxon>Botrytis</taxon>
    </lineage>
</organism>
<feature type="region of interest" description="Disordered" evidence="1">
    <location>
        <begin position="193"/>
        <end position="251"/>
    </location>
</feature>
<evidence type="ECO:0000313" key="2">
    <source>
        <dbReference type="EMBL" id="KAF5873040.1"/>
    </source>
</evidence>
<dbReference type="Proteomes" id="UP000531561">
    <property type="component" value="Unassembled WGS sequence"/>
</dbReference>
<sequence length="313" mass="35726">MSLCAADIRVGCILRPLRIPRIHPGVPCEWNALANLQNVNHDLGRCPPDCRQDIIGQEHPIVVLKINGDSILYMTGRPIKLDQEGTQYSPIGHYFPQWNGWQNVPHPETYRSRYWLRGPYNWNYGTIDQDRQNPNRSRILELEEHSKLRLPHVYSQSIARFKPFGGDNTSAKIYRLDEGSYYRLIDRLGLSRSNYDPEIAPRSTSPSSRVSTSSTPDTLPNGPYSIGRSKNGPSQIERRQDTGKRDHKASNKNLPKWVALLRSFIRPYNEQDGDMKSCKIRKTSNPVAEDFSSPEPGLNESLLPYIITLQCTV</sequence>
<feature type="compositionally biased region" description="Low complexity" evidence="1">
    <location>
        <begin position="201"/>
        <end position="216"/>
    </location>
</feature>